<organism evidence="9">
    <name type="scientific">Trepomonas sp. PC1</name>
    <dbReference type="NCBI Taxonomy" id="1076344"/>
    <lineage>
        <taxon>Eukaryota</taxon>
        <taxon>Metamonada</taxon>
        <taxon>Diplomonadida</taxon>
        <taxon>Hexamitidae</taxon>
        <taxon>Hexamitinae</taxon>
        <taxon>Trepomonas</taxon>
    </lineage>
</organism>
<keyword evidence="9" id="KW-0808">Transferase</keyword>
<keyword evidence="6 8" id="KW-1133">Transmembrane helix</keyword>
<dbReference type="SUPFAM" id="SSF53756">
    <property type="entry name" value="UDP-Glycosyltransferase/glycogen phosphorylase"/>
    <property type="match status" value="1"/>
</dbReference>
<dbReference type="PANTHER" id="PTHR12154">
    <property type="entry name" value="GLYCOSYL TRANSFERASE-RELATED"/>
    <property type="match status" value="1"/>
</dbReference>
<evidence type="ECO:0000256" key="5">
    <source>
        <dbReference type="ARBA" id="ARBA00022824"/>
    </source>
</evidence>
<comment type="similarity">
    <text evidence="2">Belongs to the ALG14 family.</text>
</comment>
<feature type="transmembrane region" description="Helical" evidence="8">
    <location>
        <begin position="96"/>
        <end position="115"/>
    </location>
</feature>
<evidence type="ECO:0000256" key="2">
    <source>
        <dbReference type="ARBA" id="ARBA00009731"/>
    </source>
</evidence>
<comment type="subcellular location">
    <subcellularLocation>
        <location evidence="1">Endoplasmic reticulum membrane</location>
        <topology evidence="1">Single-pass membrane protein</topology>
    </subcellularLocation>
</comment>
<protein>
    <recommendedName>
        <fullName evidence="3">UDP-N-acetylglucosamine transferase subunit ALG14</fullName>
    </recommendedName>
</protein>
<accession>A0A146KE06</accession>
<feature type="transmembrane region" description="Helical" evidence="8">
    <location>
        <begin position="121"/>
        <end position="140"/>
    </location>
</feature>
<keyword evidence="5" id="KW-0256">Endoplasmic reticulum</keyword>
<evidence type="ECO:0000256" key="8">
    <source>
        <dbReference type="SAM" id="Phobius"/>
    </source>
</evidence>
<gene>
    <name evidence="9" type="ORF">TPC1_14133</name>
</gene>
<keyword evidence="4 8" id="KW-0812">Transmembrane</keyword>
<feature type="transmembrane region" description="Helical" evidence="8">
    <location>
        <begin position="6"/>
        <end position="25"/>
    </location>
</feature>
<dbReference type="AlphaFoldDB" id="A0A146KE06"/>
<name>A0A146KE06_9EUKA</name>
<keyword evidence="7 8" id="KW-0472">Membrane</keyword>
<reference evidence="9" key="1">
    <citation type="submission" date="2015-07" db="EMBL/GenBank/DDBJ databases">
        <title>Adaptation to a free-living lifestyle via gene acquisitions in the diplomonad Trepomonas sp. PC1.</title>
        <authorList>
            <person name="Xu F."/>
            <person name="Jerlstrom-Hultqvist J."/>
            <person name="Kolisko M."/>
            <person name="Simpson A.G.B."/>
            <person name="Roger A.J."/>
            <person name="Svard S.G."/>
            <person name="Andersson J.O."/>
        </authorList>
    </citation>
    <scope>NUCLEOTIDE SEQUENCE</scope>
    <source>
        <strain evidence="9">PC1</strain>
    </source>
</reference>
<feature type="non-terminal residue" evidence="9">
    <location>
        <position position="189"/>
    </location>
</feature>
<evidence type="ECO:0000256" key="3">
    <source>
        <dbReference type="ARBA" id="ARBA00017467"/>
    </source>
</evidence>
<proteinExistence type="inferred from homology"/>
<dbReference type="PANTHER" id="PTHR12154:SF4">
    <property type="entry name" value="UDP-N-ACETYLGLUCOSAMINE TRANSFERASE SUBUNIT ALG14 HOMOLOG"/>
    <property type="match status" value="1"/>
</dbReference>
<dbReference type="EMBL" id="GDID01003057">
    <property type="protein sequence ID" value="JAP93549.1"/>
    <property type="molecule type" value="Transcribed_RNA"/>
</dbReference>
<evidence type="ECO:0000256" key="6">
    <source>
        <dbReference type="ARBA" id="ARBA00022989"/>
    </source>
</evidence>
<dbReference type="GO" id="GO:0043541">
    <property type="term" value="C:UDP-N-acetylglucosamine transferase complex"/>
    <property type="evidence" value="ECO:0007669"/>
    <property type="project" value="TreeGrafter"/>
</dbReference>
<evidence type="ECO:0000256" key="7">
    <source>
        <dbReference type="ARBA" id="ARBA00023136"/>
    </source>
</evidence>
<evidence type="ECO:0000256" key="1">
    <source>
        <dbReference type="ARBA" id="ARBA00004389"/>
    </source>
</evidence>
<evidence type="ECO:0000256" key="4">
    <source>
        <dbReference type="ARBA" id="ARBA00022692"/>
    </source>
</evidence>
<dbReference type="Pfam" id="PF08660">
    <property type="entry name" value="Alg14"/>
    <property type="match status" value="1"/>
</dbReference>
<sequence length="189" mass="21765">MLRFVLKSLLIGCILLLSVLLSLLFKKPKKTEAQLYILGSGGHTREMMQLLKILKPSDPEFIHAESDQLSKRLLLEMYPIAKFTATPRARQVKQSYFTAIFSTIKAFFFAFKYLMRLKPKFLLTNGPGTAFPFIVLCWILNQLNIFDCKIVMVESYCRIEKLSLTGKLVRPFCDEFISCWPLLGAKQIE</sequence>
<dbReference type="GO" id="GO:0004577">
    <property type="term" value="F:N-acetylglucosaminyldiphosphodolichol N-acetylglucosaminyltransferase activity"/>
    <property type="evidence" value="ECO:0007669"/>
    <property type="project" value="TreeGrafter"/>
</dbReference>
<dbReference type="GO" id="GO:0006488">
    <property type="term" value="P:dolichol-linked oligosaccharide biosynthetic process"/>
    <property type="evidence" value="ECO:0007669"/>
    <property type="project" value="InterPro"/>
</dbReference>
<evidence type="ECO:0000313" key="9">
    <source>
        <dbReference type="EMBL" id="JAP93549.1"/>
    </source>
</evidence>
<dbReference type="InterPro" id="IPR013969">
    <property type="entry name" value="Oligosacch_biosynth_Alg14"/>
</dbReference>
<dbReference type="Gene3D" id="3.40.50.2000">
    <property type="entry name" value="Glycogen Phosphorylase B"/>
    <property type="match status" value="1"/>
</dbReference>